<comment type="caution">
    <text evidence="3">The sequence shown here is derived from an EMBL/GenBank/DDBJ whole genome shotgun (WGS) entry which is preliminary data.</text>
</comment>
<protein>
    <recommendedName>
        <fullName evidence="2">Tyrosine-protein kinase ephrin type A/B receptor-like domain-containing protein</fullName>
    </recommendedName>
</protein>
<dbReference type="InterPro" id="IPR009030">
    <property type="entry name" value="Growth_fac_rcpt_cys_sf"/>
</dbReference>
<evidence type="ECO:0000259" key="2">
    <source>
        <dbReference type="Pfam" id="PF07699"/>
    </source>
</evidence>
<dbReference type="InterPro" id="IPR011641">
    <property type="entry name" value="Tyr-kin_ephrin_A/B_rcpt-like"/>
</dbReference>
<dbReference type="EMBL" id="CAUJNA010003838">
    <property type="protein sequence ID" value="CAJ1410774.1"/>
    <property type="molecule type" value="Genomic_DNA"/>
</dbReference>
<keyword evidence="1" id="KW-0812">Transmembrane</keyword>
<proteinExistence type="predicted"/>
<dbReference type="SUPFAM" id="SSF57184">
    <property type="entry name" value="Growth factor receptor domain"/>
    <property type="match status" value="1"/>
</dbReference>
<feature type="transmembrane region" description="Helical" evidence="1">
    <location>
        <begin position="455"/>
        <end position="478"/>
    </location>
</feature>
<feature type="domain" description="Tyrosine-protein kinase ephrin type A/B receptor-like" evidence="2">
    <location>
        <begin position="87"/>
        <end position="127"/>
    </location>
</feature>
<keyword evidence="1" id="KW-0472">Membrane</keyword>
<dbReference type="Gene3D" id="2.10.50.10">
    <property type="entry name" value="Tumor Necrosis Factor Receptor, subunit A, domain 2"/>
    <property type="match status" value="1"/>
</dbReference>
<evidence type="ECO:0000313" key="4">
    <source>
        <dbReference type="Proteomes" id="UP001178507"/>
    </source>
</evidence>
<dbReference type="AlphaFoldDB" id="A0AA36JS78"/>
<feature type="non-terminal residue" evidence="3">
    <location>
        <position position="755"/>
    </location>
</feature>
<name>A0AA36JS78_9DINO</name>
<feature type="transmembrane region" description="Helical" evidence="1">
    <location>
        <begin position="653"/>
        <end position="674"/>
    </location>
</feature>
<reference evidence="3" key="1">
    <citation type="submission" date="2023-08" db="EMBL/GenBank/DDBJ databases">
        <authorList>
            <person name="Chen Y."/>
            <person name="Shah S."/>
            <person name="Dougan E. K."/>
            <person name="Thang M."/>
            <person name="Chan C."/>
        </authorList>
    </citation>
    <scope>NUCLEOTIDE SEQUENCE</scope>
</reference>
<sequence length="755" mass="81036">VRLAPGVLQKALSGGVVLNLRGSSLVDRSEPRQLFESGILQRTDGFEATDERKGFACHGVDSDLLQVSPELFLPENFCGCLPGWAGASTSCKRCANDTYSERFNSSTCRACPAHSTSIAGSSSVEMCTCNFGKIHLDPTEGDYVCGCVEGQALQGRSCVPCLELHLNCSAPSAVAAKAPPLRGWARLERATERTFRCLEPAEDRCRNGTALSACAAGYDGPLCVICAPGFRSAGSLCKPCANFRQSRRGVLAFGAALSVAALVAGVVLWRRRAALAALAAPASPPPEPRARDAVLQLLCTAGPLLLQLGQLWVVVSALAMGARVESRVQEAEERSFSEAFKEQPYVQWLQLSAQGLQTALSLECSFGSVARTWAALVEPLAPLLLLALCGVVELFFRSAGIDLALKTVTLLFVGGATGCGNLLGCQEDDGGGNPLGKQHAFRVAMPELKCSDATWVTALGWLCAFAYGVLIPICLLGLMMKQHVTLQACRKTTAWAIKEGDRLVVRLHEFQGNAKAAAKDMPKEGGASEPRKLLAAAVAHAVVLFRGKVRMQMDDGGVTLELVQAAENVAEPYDFSDMLLEIKSSSNAQRCNAITRMLMERSILEEAEKSDRVLAGARGHLAKYVWCQDVWVDIMMRLATVGLVSACSMEHSLGFSVGIPLVVGIMVGALQPYVQRQDNDLQCCCFICLAAAAVGFDFHLIWLARAALALPFVVLCCQIKHPDCPEALALRLFQALEPHLERAEPLEAEVEELRL</sequence>
<keyword evidence="4" id="KW-1185">Reference proteome</keyword>
<dbReference type="Pfam" id="PF07699">
    <property type="entry name" value="Ephrin_rec_like"/>
    <property type="match status" value="1"/>
</dbReference>
<accession>A0AA36JS78</accession>
<keyword evidence="1" id="KW-1133">Transmembrane helix</keyword>
<organism evidence="3 4">
    <name type="scientific">Effrenium voratum</name>
    <dbReference type="NCBI Taxonomy" id="2562239"/>
    <lineage>
        <taxon>Eukaryota</taxon>
        <taxon>Sar</taxon>
        <taxon>Alveolata</taxon>
        <taxon>Dinophyceae</taxon>
        <taxon>Suessiales</taxon>
        <taxon>Symbiodiniaceae</taxon>
        <taxon>Effrenium</taxon>
    </lineage>
</organism>
<gene>
    <name evidence="3" type="ORF">EVOR1521_LOCUS31536</name>
</gene>
<feature type="transmembrane region" description="Helical" evidence="1">
    <location>
        <begin position="249"/>
        <end position="269"/>
    </location>
</feature>
<dbReference type="SMART" id="SM01411">
    <property type="entry name" value="Ephrin_rec_like"/>
    <property type="match status" value="1"/>
</dbReference>
<evidence type="ECO:0000256" key="1">
    <source>
        <dbReference type="SAM" id="Phobius"/>
    </source>
</evidence>
<evidence type="ECO:0000313" key="3">
    <source>
        <dbReference type="EMBL" id="CAJ1410774.1"/>
    </source>
</evidence>
<dbReference type="Proteomes" id="UP001178507">
    <property type="component" value="Unassembled WGS sequence"/>
</dbReference>